<accession>A0A1B2RC30</accession>
<keyword evidence="1" id="KW-0472">Membrane</keyword>
<keyword evidence="2" id="KW-0614">Plasmid</keyword>
<evidence type="ECO:0000313" key="2">
    <source>
        <dbReference type="EMBL" id="AOB42027.1"/>
    </source>
</evidence>
<evidence type="ECO:0000256" key="1">
    <source>
        <dbReference type="SAM" id="Phobius"/>
    </source>
</evidence>
<name>A0A1B2RC30_ECOLX</name>
<protein>
    <submittedName>
        <fullName evidence="2">Uncharacterized protein</fullName>
    </submittedName>
</protein>
<geneLocation type="plasmid" evidence="2">
    <name>R16a</name>
</geneLocation>
<proteinExistence type="predicted"/>
<keyword evidence="1" id="KW-1133">Transmembrane helix</keyword>
<sequence length="153" mass="16313">MTNFGEKRRQLLKISNAAISAQKGSVGPCMAASIVAGTVTAMITGAVMQLDGAVVIGSGLAVAVLTNYYAPFAKSWGESLDNLLTDYEPVDAEAYAELHRITRERGGLEFSPVFAWLDREQQVIAALEPVKNDAGSKFINKPVAPLGKDGRND</sequence>
<dbReference type="EMBL" id="KX156773">
    <property type="protein sequence ID" value="AOB42027.1"/>
    <property type="molecule type" value="Genomic_DNA"/>
</dbReference>
<dbReference type="RefSeq" id="WP_172688287.1">
    <property type="nucleotide sequence ID" value="NZ_KX156773.1"/>
</dbReference>
<reference evidence="2" key="1">
    <citation type="submission" date="2016-04" db="EMBL/GenBank/DDBJ databases">
        <title>Characterization of the 'ancient' IncA/C plasmids R16a and IP40a and their rearrangements using Oxford Nanopore MinION sequencer device.</title>
        <authorList>
            <person name="Szabo M."/>
            <person name="Wilk T."/>
            <person name="Nagy T."/>
            <person name="Farkas T."/>
            <person name="Hegyi A."/>
            <person name="Olasz F."/>
            <person name="Kiss J."/>
        </authorList>
    </citation>
    <scope>NUCLEOTIDE SEQUENCE</scope>
    <source>
        <strain evidence="2">K-12</strain>
        <plasmid evidence="2">R16a</plasmid>
    </source>
</reference>
<feature type="transmembrane region" description="Helical" evidence="1">
    <location>
        <begin position="53"/>
        <end position="70"/>
    </location>
</feature>
<organism evidence="2">
    <name type="scientific">Escherichia coli</name>
    <dbReference type="NCBI Taxonomy" id="562"/>
    <lineage>
        <taxon>Bacteria</taxon>
        <taxon>Pseudomonadati</taxon>
        <taxon>Pseudomonadota</taxon>
        <taxon>Gammaproteobacteria</taxon>
        <taxon>Enterobacterales</taxon>
        <taxon>Enterobacteriaceae</taxon>
        <taxon>Escherichia</taxon>
    </lineage>
</organism>
<feature type="transmembrane region" description="Helical" evidence="1">
    <location>
        <begin position="29"/>
        <end position="47"/>
    </location>
</feature>
<dbReference type="AlphaFoldDB" id="A0A1B2RC30"/>
<keyword evidence="1" id="KW-0812">Transmembrane</keyword>